<feature type="domain" description="G8" evidence="2">
    <location>
        <begin position="35"/>
        <end position="107"/>
    </location>
</feature>
<dbReference type="InterPro" id="IPR019316">
    <property type="entry name" value="G8_domain"/>
</dbReference>
<evidence type="ECO:0000256" key="1">
    <source>
        <dbReference type="SAM" id="SignalP"/>
    </source>
</evidence>
<dbReference type="InterPro" id="IPR013783">
    <property type="entry name" value="Ig-like_fold"/>
</dbReference>
<feature type="chain" id="PRO_5012551459" description="G8 domain-containing protein" evidence="1">
    <location>
        <begin position="20"/>
        <end position="319"/>
    </location>
</feature>
<proteinExistence type="predicted"/>
<dbReference type="AlphaFoldDB" id="A0A1V9G2R3"/>
<feature type="signal peptide" evidence="1">
    <location>
        <begin position="1"/>
        <end position="19"/>
    </location>
</feature>
<evidence type="ECO:0000313" key="3">
    <source>
        <dbReference type="EMBL" id="OQP64870.1"/>
    </source>
</evidence>
<dbReference type="OrthoDB" id="1467916at2"/>
<dbReference type="STRING" id="1703345.A3860_19145"/>
<keyword evidence="4" id="KW-1185">Reference proteome</keyword>
<keyword evidence="1" id="KW-0732">Signal</keyword>
<gene>
    <name evidence="3" type="ORF">A3860_19145</name>
</gene>
<comment type="caution">
    <text evidence="3">The sequence shown here is derived from an EMBL/GenBank/DDBJ whole genome shotgun (WGS) entry which is preliminary data.</text>
</comment>
<reference evidence="3 4" key="1">
    <citation type="submission" date="2016-03" db="EMBL/GenBank/DDBJ databases">
        <title>Niastella vici sp. nov., isolated from farmland soil.</title>
        <authorList>
            <person name="Chen L."/>
            <person name="Wang D."/>
            <person name="Yang S."/>
            <person name="Wang G."/>
        </authorList>
    </citation>
    <scope>NUCLEOTIDE SEQUENCE [LARGE SCALE GENOMIC DNA]</scope>
    <source>
        <strain evidence="3 4">DJ57</strain>
    </source>
</reference>
<evidence type="ECO:0000259" key="2">
    <source>
        <dbReference type="Pfam" id="PF10162"/>
    </source>
</evidence>
<protein>
    <recommendedName>
        <fullName evidence="2">G8 domain-containing protein</fullName>
    </recommendedName>
</protein>
<dbReference type="InterPro" id="IPR026444">
    <property type="entry name" value="Secre_tail"/>
</dbReference>
<dbReference type="EMBL" id="LVYD01000041">
    <property type="protein sequence ID" value="OQP64870.1"/>
    <property type="molecule type" value="Genomic_DNA"/>
</dbReference>
<organism evidence="3 4">
    <name type="scientific">Niastella vici</name>
    <dbReference type="NCBI Taxonomy" id="1703345"/>
    <lineage>
        <taxon>Bacteria</taxon>
        <taxon>Pseudomonadati</taxon>
        <taxon>Bacteroidota</taxon>
        <taxon>Chitinophagia</taxon>
        <taxon>Chitinophagales</taxon>
        <taxon>Chitinophagaceae</taxon>
        <taxon>Niastella</taxon>
    </lineage>
</organism>
<dbReference type="Proteomes" id="UP000192796">
    <property type="component" value="Unassembled WGS sequence"/>
</dbReference>
<dbReference type="Pfam" id="PF10162">
    <property type="entry name" value="G8"/>
    <property type="match status" value="1"/>
</dbReference>
<evidence type="ECO:0000313" key="4">
    <source>
        <dbReference type="Proteomes" id="UP000192796"/>
    </source>
</evidence>
<sequence length="319" mass="34787">MKQLYTTLLTLLMATSLMAGSIKAANNSDWDLNSTWNLIRQPQSGDSIIIPAGETVTLDINVDIDNVVVIVAGILDLNNGKLRMNAASRIVVLSTGKITGINSNDQIKIGNVVKFDGTQGVQTGPSYADASTGSGFLTFTPLPVIFQTFYVTRQGSNSQLNWSTSEEMNNSYYAVERSSDARTWKQVAIVMGAGTSALVNKYSYTDKNINDAVVYYRIRQVDMSGTALYSAIRSLRNSNNIITNIYTSSYKTVTIDFNSDVKDNVSIQLINMSGQVIVRKQFNQASYRLIVDAMSAGSGVYAVQVSDGKGWSEVKKIAL</sequence>
<dbReference type="RefSeq" id="WP_081146703.1">
    <property type="nucleotide sequence ID" value="NZ_LVYD01000041.1"/>
</dbReference>
<dbReference type="Gene3D" id="2.60.40.10">
    <property type="entry name" value="Immunoglobulins"/>
    <property type="match status" value="1"/>
</dbReference>
<accession>A0A1V9G2R3</accession>
<dbReference type="NCBIfam" id="TIGR04183">
    <property type="entry name" value="Por_Secre_tail"/>
    <property type="match status" value="1"/>
</dbReference>
<name>A0A1V9G2R3_9BACT</name>